<evidence type="ECO:0000256" key="7">
    <source>
        <dbReference type="ARBA" id="ARBA00022989"/>
    </source>
</evidence>
<keyword evidence="3" id="KW-0645">Protease</keyword>
<keyword evidence="12" id="KW-1185">Reference proteome</keyword>
<protein>
    <submittedName>
        <fullName evidence="11">RHOMBOID-like protein 12 isoform 1</fullName>
    </submittedName>
</protein>
<reference evidence="11 12" key="1">
    <citation type="journal article" date="2013" name="Genome Biol.">
        <title>The genome sequence of the most widely cultivated cacao type and its use to identify candidate genes regulating pod color.</title>
        <authorList>
            <person name="Motamayor J.C."/>
            <person name="Mockaitis K."/>
            <person name="Schmutz J."/>
            <person name="Haiminen N."/>
            <person name="Iii D.L."/>
            <person name="Cornejo O."/>
            <person name="Findley S.D."/>
            <person name="Zheng P."/>
            <person name="Utro F."/>
            <person name="Royaert S."/>
            <person name="Saski C."/>
            <person name="Jenkins J."/>
            <person name="Podicheti R."/>
            <person name="Zhao M."/>
            <person name="Scheffler B.E."/>
            <person name="Stack J.C."/>
            <person name="Feltus F.A."/>
            <person name="Mustiga G.M."/>
            <person name="Amores F."/>
            <person name="Phillips W."/>
            <person name="Marelli J.P."/>
            <person name="May G.D."/>
            <person name="Shapiro H."/>
            <person name="Ma J."/>
            <person name="Bustamante C.D."/>
            <person name="Schnell R.J."/>
            <person name="Main D."/>
            <person name="Gilbert D."/>
            <person name="Parida L."/>
            <person name="Kuhn D.N."/>
        </authorList>
    </citation>
    <scope>NUCLEOTIDE SEQUENCE [LARGE SCALE GENOMIC DNA]</scope>
    <source>
        <strain evidence="12">cv. Matina 1-6</strain>
    </source>
</reference>
<proteinExistence type="inferred from homology"/>
<feature type="transmembrane region" description="Helical" evidence="9">
    <location>
        <begin position="293"/>
        <end position="311"/>
    </location>
</feature>
<evidence type="ECO:0000313" key="12">
    <source>
        <dbReference type="Proteomes" id="UP000026915"/>
    </source>
</evidence>
<dbReference type="InParanoid" id="A0A061FT85"/>
<dbReference type="EMBL" id="CM001881">
    <property type="protein sequence ID" value="EOY20565.1"/>
    <property type="molecule type" value="Genomic_DNA"/>
</dbReference>
<sequence length="407" mass="45989">MQRLLFLKQASSSFSKALTKTSSLSSLLHSFPYKTFSSIAKPTVDNQFLNSSFSHPFHHHSFPWRSQLSLTGEIRGFLSYPVVAKRFWLNFSSIHLKTSGKSLLGCRVWFLRPQIPRGRFDFGLQTSRWRLWFQRLTASDMVLGLIITNVAVFLLWRIADRKFMMNNFMVSLDNFKSGRLHTLITSAFSHIDIEHIISNMIGLYFFGSNIGRIFGPEYLLKLYLAGAIGGSVFYLVHHAFLALSSKSFLTLSHLPQGHAMWMMDPSKTPGLGASGAVNAIMLLDIFLNPKATLYFDFIIPVPAMLLGIFLIGKDVLRIIEICGHNSTSFPHLQLGIKVFRTPPDAFQELLLKDLIYIMWPGTIRLNFVGDNHLYDFIWGNSHISGSAHLGGAAVAAIAWARLRRGRF</sequence>
<evidence type="ECO:0000256" key="2">
    <source>
        <dbReference type="ARBA" id="ARBA00009045"/>
    </source>
</evidence>
<dbReference type="FunFam" id="1.20.1540.10:FF:000018">
    <property type="entry name" value="RHOMBOID-like protein 12, mitochondrial"/>
    <property type="match status" value="1"/>
</dbReference>
<evidence type="ECO:0000256" key="8">
    <source>
        <dbReference type="ARBA" id="ARBA00023136"/>
    </source>
</evidence>
<accession>A0A061FT85</accession>
<evidence type="ECO:0000313" key="11">
    <source>
        <dbReference type="EMBL" id="EOY20565.1"/>
    </source>
</evidence>
<dbReference type="Gramene" id="EOY20565">
    <property type="protein sequence ID" value="EOY20565"/>
    <property type="gene ID" value="TCM_011956"/>
</dbReference>
<dbReference type="GO" id="GO:0004252">
    <property type="term" value="F:serine-type endopeptidase activity"/>
    <property type="evidence" value="ECO:0000318"/>
    <property type="project" value="GO_Central"/>
</dbReference>
<keyword evidence="8 9" id="KW-0472">Membrane</keyword>
<gene>
    <name evidence="11" type="ORF">TCM_011956</name>
</gene>
<dbReference type="InterPro" id="IPR022764">
    <property type="entry name" value="Peptidase_S54_rhomboid_dom"/>
</dbReference>
<keyword evidence="7 9" id="KW-1133">Transmembrane helix</keyword>
<keyword evidence="6" id="KW-0809">Transit peptide</keyword>
<dbReference type="Pfam" id="PF01694">
    <property type="entry name" value="Rhomboid"/>
    <property type="match status" value="1"/>
</dbReference>
<dbReference type="HOGENOM" id="CLU_048192_0_0_1"/>
<comment type="subcellular location">
    <subcellularLocation>
        <location evidence="1">Membrane</location>
        <topology evidence="1">Multi-pass membrane protein</topology>
    </subcellularLocation>
</comment>
<evidence type="ECO:0000256" key="5">
    <source>
        <dbReference type="ARBA" id="ARBA00022801"/>
    </source>
</evidence>
<dbReference type="eggNOG" id="KOG2980">
    <property type="taxonomic scope" value="Eukaryota"/>
</dbReference>
<dbReference type="STRING" id="3641.A0A061FT85"/>
<dbReference type="FunCoup" id="A0A061FT85">
    <property type="interactions" value="1661"/>
</dbReference>
<evidence type="ECO:0000256" key="3">
    <source>
        <dbReference type="ARBA" id="ARBA00022670"/>
    </source>
</evidence>
<dbReference type="AlphaFoldDB" id="A0A061FT85"/>
<dbReference type="GO" id="GO:0016020">
    <property type="term" value="C:membrane"/>
    <property type="evidence" value="ECO:0007669"/>
    <property type="project" value="UniProtKB-SubCell"/>
</dbReference>
<evidence type="ECO:0000256" key="4">
    <source>
        <dbReference type="ARBA" id="ARBA00022692"/>
    </source>
</evidence>
<evidence type="ECO:0000256" key="9">
    <source>
        <dbReference type="SAM" id="Phobius"/>
    </source>
</evidence>
<dbReference type="PANTHER" id="PTHR43731">
    <property type="entry name" value="RHOMBOID PROTEASE"/>
    <property type="match status" value="1"/>
</dbReference>
<comment type="similarity">
    <text evidence="2">Belongs to the peptidase S54 family.</text>
</comment>
<evidence type="ECO:0000256" key="1">
    <source>
        <dbReference type="ARBA" id="ARBA00004141"/>
    </source>
</evidence>
<dbReference type="InterPro" id="IPR050925">
    <property type="entry name" value="Rhomboid_protease_S54"/>
</dbReference>
<evidence type="ECO:0000256" key="6">
    <source>
        <dbReference type="ARBA" id="ARBA00022946"/>
    </source>
</evidence>
<dbReference type="GO" id="GO:0006508">
    <property type="term" value="P:proteolysis"/>
    <property type="evidence" value="ECO:0007669"/>
    <property type="project" value="UniProtKB-KW"/>
</dbReference>
<feature type="domain" description="Peptidase S54 rhomboid" evidence="10">
    <location>
        <begin position="178"/>
        <end position="311"/>
    </location>
</feature>
<dbReference type="SUPFAM" id="SSF144091">
    <property type="entry name" value="Rhomboid-like"/>
    <property type="match status" value="1"/>
</dbReference>
<organism evidence="11 12">
    <name type="scientific">Theobroma cacao</name>
    <name type="common">Cacao</name>
    <name type="synonym">Cocoa</name>
    <dbReference type="NCBI Taxonomy" id="3641"/>
    <lineage>
        <taxon>Eukaryota</taxon>
        <taxon>Viridiplantae</taxon>
        <taxon>Streptophyta</taxon>
        <taxon>Embryophyta</taxon>
        <taxon>Tracheophyta</taxon>
        <taxon>Spermatophyta</taxon>
        <taxon>Magnoliopsida</taxon>
        <taxon>eudicotyledons</taxon>
        <taxon>Gunneridae</taxon>
        <taxon>Pentapetalae</taxon>
        <taxon>rosids</taxon>
        <taxon>malvids</taxon>
        <taxon>Malvales</taxon>
        <taxon>Malvaceae</taxon>
        <taxon>Byttnerioideae</taxon>
        <taxon>Theobroma</taxon>
    </lineage>
</organism>
<keyword evidence="5" id="KW-0378">Hydrolase</keyword>
<feature type="transmembrane region" description="Helical" evidence="9">
    <location>
        <begin position="141"/>
        <end position="159"/>
    </location>
</feature>
<dbReference type="InterPro" id="IPR035952">
    <property type="entry name" value="Rhomboid-like_sf"/>
</dbReference>
<dbReference type="Proteomes" id="UP000026915">
    <property type="component" value="Chromosome 3"/>
</dbReference>
<dbReference type="OMA" id="HFRTHYL"/>
<dbReference type="Gene3D" id="1.20.1540.10">
    <property type="entry name" value="Rhomboid-like"/>
    <property type="match status" value="1"/>
</dbReference>
<evidence type="ECO:0000259" key="10">
    <source>
        <dbReference type="Pfam" id="PF01694"/>
    </source>
</evidence>
<keyword evidence="4 9" id="KW-0812">Transmembrane</keyword>
<feature type="transmembrane region" description="Helical" evidence="9">
    <location>
        <begin position="218"/>
        <end position="236"/>
    </location>
</feature>
<dbReference type="PANTHER" id="PTHR43731:SF14">
    <property type="entry name" value="PRESENILIN-ASSOCIATED RHOMBOID-LIKE PROTEIN, MITOCHONDRIAL"/>
    <property type="match status" value="1"/>
</dbReference>
<name>A0A061FT85_THECC</name>